<dbReference type="AlphaFoldDB" id="A0A511RLB3"/>
<sequence>MKRYGIGLLLLLASAWAAGGLDLAVGRNMALGGYSGALGFYLEGQPLAARGRLLFGERGGLMGGLDLLYRPWGRRLLEPYAGAGAATMIARLPSEGGFVMDVGSESYAVVTLGLAFNLGQARPYAEFSYNYGAAPYARAGLGMVWRW</sequence>
<accession>A0A511RLB3</accession>
<evidence type="ECO:0000313" key="2">
    <source>
        <dbReference type="Proteomes" id="UP000321827"/>
    </source>
</evidence>
<reference evidence="1 2" key="1">
    <citation type="submission" date="2019-07" db="EMBL/GenBank/DDBJ databases">
        <title>Whole genome shotgun sequence of Oceanithermus desulfurans NBRC 100063.</title>
        <authorList>
            <person name="Hosoyama A."/>
            <person name="Uohara A."/>
            <person name="Ohji S."/>
            <person name="Ichikawa N."/>
        </authorList>
    </citation>
    <scope>NUCLEOTIDE SEQUENCE [LARGE SCALE GENOMIC DNA]</scope>
    <source>
        <strain evidence="1 2">NBRC 100063</strain>
    </source>
</reference>
<comment type="caution">
    <text evidence="1">The sequence shown here is derived from an EMBL/GenBank/DDBJ whole genome shotgun (WGS) entry which is preliminary data.</text>
</comment>
<dbReference type="EMBL" id="BJXN01000014">
    <property type="protein sequence ID" value="GEM90454.1"/>
    <property type="molecule type" value="Genomic_DNA"/>
</dbReference>
<evidence type="ECO:0000313" key="1">
    <source>
        <dbReference type="EMBL" id="GEM90454.1"/>
    </source>
</evidence>
<dbReference type="RefSeq" id="WP_147148205.1">
    <property type="nucleotide sequence ID" value="NZ_BJXN01000014.1"/>
</dbReference>
<name>A0A511RLB3_9DEIN</name>
<organism evidence="1 2">
    <name type="scientific">Oceanithermus desulfurans NBRC 100063</name>
    <dbReference type="NCBI Taxonomy" id="1227550"/>
    <lineage>
        <taxon>Bacteria</taxon>
        <taxon>Thermotogati</taxon>
        <taxon>Deinococcota</taxon>
        <taxon>Deinococci</taxon>
        <taxon>Thermales</taxon>
        <taxon>Thermaceae</taxon>
        <taxon>Oceanithermus</taxon>
    </lineage>
</organism>
<proteinExistence type="predicted"/>
<evidence type="ECO:0008006" key="3">
    <source>
        <dbReference type="Google" id="ProtNLM"/>
    </source>
</evidence>
<gene>
    <name evidence="1" type="ORF">ODE01S_18880</name>
</gene>
<protein>
    <recommendedName>
        <fullName evidence="3">Outer membrane protein beta-barrel domain-containing protein</fullName>
    </recommendedName>
</protein>
<dbReference type="Proteomes" id="UP000321827">
    <property type="component" value="Unassembled WGS sequence"/>
</dbReference>